<protein>
    <submittedName>
        <fullName evidence="9">Dolichyl-phosphate-mannose-protein mannosyltransferase</fullName>
    </submittedName>
</protein>
<dbReference type="GO" id="GO:0009103">
    <property type="term" value="P:lipopolysaccharide biosynthetic process"/>
    <property type="evidence" value="ECO:0007669"/>
    <property type="project" value="UniProtKB-ARBA"/>
</dbReference>
<dbReference type="OrthoDB" id="139918at2"/>
<accession>A0A2V3PNA3</accession>
<evidence type="ECO:0000313" key="10">
    <source>
        <dbReference type="Proteomes" id="UP000247973"/>
    </source>
</evidence>
<keyword evidence="6 8" id="KW-1133">Transmembrane helix</keyword>
<dbReference type="RefSeq" id="WP_110311438.1">
    <property type="nucleotide sequence ID" value="NZ_QICL01000019.1"/>
</dbReference>
<feature type="transmembrane region" description="Helical" evidence="8">
    <location>
        <begin position="201"/>
        <end position="221"/>
    </location>
</feature>
<evidence type="ECO:0000256" key="4">
    <source>
        <dbReference type="ARBA" id="ARBA00022679"/>
    </source>
</evidence>
<feature type="transmembrane region" description="Helical" evidence="8">
    <location>
        <begin position="362"/>
        <end position="381"/>
    </location>
</feature>
<feature type="transmembrane region" description="Helical" evidence="8">
    <location>
        <begin position="307"/>
        <end position="325"/>
    </location>
</feature>
<dbReference type="PANTHER" id="PTHR33908">
    <property type="entry name" value="MANNOSYLTRANSFERASE YKCB-RELATED"/>
    <property type="match status" value="1"/>
</dbReference>
<keyword evidence="4 9" id="KW-0808">Transferase</keyword>
<feature type="transmembrane region" description="Helical" evidence="8">
    <location>
        <begin position="174"/>
        <end position="195"/>
    </location>
</feature>
<proteinExistence type="predicted"/>
<feature type="transmembrane region" description="Helical" evidence="8">
    <location>
        <begin position="72"/>
        <end position="99"/>
    </location>
</feature>
<keyword evidence="5 8" id="KW-0812">Transmembrane</keyword>
<keyword evidence="2" id="KW-1003">Cell membrane</keyword>
<dbReference type="AlphaFoldDB" id="A0A2V3PNA3"/>
<evidence type="ECO:0000256" key="2">
    <source>
        <dbReference type="ARBA" id="ARBA00022475"/>
    </source>
</evidence>
<keyword evidence="3 9" id="KW-0328">Glycosyltransferase</keyword>
<name>A0A2V3PNA3_9BACT</name>
<keyword evidence="7 8" id="KW-0472">Membrane</keyword>
<sequence>MNMANDENKKYSILLYGLFFIGSFLFLSLDFYKAFWYDEAYTINLVRQSFGYLWHVTANDVHPPLYYILLKLYTYFFGDSVVALRIFSALPVIGVMLLGCTRIRKMFGDKTALSFLVIIILMPVSQYAASEIRMYSLAMLFVLLSALYAYKSYSTFRRSDLIKFTLFSLAAAYTHYYALLGVFYIYFLFLIVIIIAKRSKITPFIGYSVLFVIGYLPWLINLPGQVSQVQDEYWIDAPRLKDFIIYLYYPFARELDLMATATPLAHFAFSFFLLAVFGILFIYVVVSARKETFADTYSNAKIKYANLLFLAFLLTLSTAITYSFLSKPVFVTRYMNPILGLFYLGIAIYISSIDWKKTQNKIVLLLMFLIIAYFSFNHYSLQYRTNQYNERVQSKIIEFAKERVDDKTAFLYSDTRSFSIAAIPLFFPDSKHYIRIRATQKYYKKYLENFKAIPIFDFGDVDTTYTKMLVVKNIDNDDSFMKVSADSIEVIKYFDIIDRQDIEGHVVYQLRRKNLNK</sequence>
<evidence type="ECO:0000313" key="9">
    <source>
        <dbReference type="EMBL" id="PXV62528.1"/>
    </source>
</evidence>
<evidence type="ECO:0000256" key="1">
    <source>
        <dbReference type="ARBA" id="ARBA00004651"/>
    </source>
</evidence>
<evidence type="ECO:0000256" key="7">
    <source>
        <dbReference type="ARBA" id="ARBA00023136"/>
    </source>
</evidence>
<dbReference type="Proteomes" id="UP000247973">
    <property type="component" value="Unassembled WGS sequence"/>
</dbReference>
<dbReference type="GO" id="GO:0016763">
    <property type="term" value="F:pentosyltransferase activity"/>
    <property type="evidence" value="ECO:0007669"/>
    <property type="project" value="TreeGrafter"/>
</dbReference>
<dbReference type="GO" id="GO:0005886">
    <property type="term" value="C:plasma membrane"/>
    <property type="evidence" value="ECO:0007669"/>
    <property type="project" value="UniProtKB-SubCell"/>
</dbReference>
<comment type="subcellular location">
    <subcellularLocation>
        <location evidence="1">Cell membrane</location>
        <topology evidence="1">Multi-pass membrane protein</topology>
    </subcellularLocation>
</comment>
<reference evidence="9 10" key="1">
    <citation type="submission" date="2018-03" db="EMBL/GenBank/DDBJ databases">
        <title>Genomic Encyclopedia of Archaeal and Bacterial Type Strains, Phase II (KMG-II): from individual species to whole genera.</title>
        <authorList>
            <person name="Goeker M."/>
        </authorList>
    </citation>
    <scope>NUCLEOTIDE SEQUENCE [LARGE SCALE GENOMIC DNA]</scope>
    <source>
        <strain evidence="9 10">DSM 100214</strain>
    </source>
</reference>
<organism evidence="9 10">
    <name type="scientific">Dysgonomonas alginatilytica</name>
    <dbReference type="NCBI Taxonomy" id="1605892"/>
    <lineage>
        <taxon>Bacteria</taxon>
        <taxon>Pseudomonadati</taxon>
        <taxon>Bacteroidota</taxon>
        <taxon>Bacteroidia</taxon>
        <taxon>Bacteroidales</taxon>
        <taxon>Dysgonomonadaceae</taxon>
        <taxon>Dysgonomonas</taxon>
    </lineage>
</organism>
<feature type="transmembrane region" description="Helical" evidence="8">
    <location>
        <begin position="331"/>
        <end position="350"/>
    </location>
</feature>
<dbReference type="PANTHER" id="PTHR33908:SF11">
    <property type="entry name" value="MEMBRANE PROTEIN"/>
    <property type="match status" value="1"/>
</dbReference>
<evidence type="ECO:0000256" key="6">
    <source>
        <dbReference type="ARBA" id="ARBA00022989"/>
    </source>
</evidence>
<dbReference type="EMBL" id="QICL01000019">
    <property type="protein sequence ID" value="PXV62528.1"/>
    <property type="molecule type" value="Genomic_DNA"/>
</dbReference>
<keyword evidence="10" id="KW-1185">Reference proteome</keyword>
<gene>
    <name evidence="9" type="ORF">CLV62_11970</name>
</gene>
<feature type="transmembrane region" description="Helical" evidence="8">
    <location>
        <begin position="111"/>
        <end position="129"/>
    </location>
</feature>
<feature type="transmembrane region" description="Helical" evidence="8">
    <location>
        <begin position="264"/>
        <end position="286"/>
    </location>
</feature>
<evidence type="ECO:0000256" key="3">
    <source>
        <dbReference type="ARBA" id="ARBA00022676"/>
    </source>
</evidence>
<evidence type="ECO:0000256" key="8">
    <source>
        <dbReference type="SAM" id="Phobius"/>
    </source>
</evidence>
<dbReference type="InterPro" id="IPR050297">
    <property type="entry name" value="LipidA_mod_glycosyltrf_83"/>
</dbReference>
<feature type="transmembrane region" description="Helical" evidence="8">
    <location>
        <begin position="12"/>
        <end position="32"/>
    </location>
</feature>
<comment type="caution">
    <text evidence="9">The sequence shown here is derived from an EMBL/GenBank/DDBJ whole genome shotgun (WGS) entry which is preliminary data.</text>
</comment>
<evidence type="ECO:0000256" key="5">
    <source>
        <dbReference type="ARBA" id="ARBA00022692"/>
    </source>
</evidence>